<dbReference type="PRINTS" id="PR00081">
    <property type="entry name" value="GDHRDH"/>
</dbReference>
<dbReference type="Proteomes" id="UP000243900">
    <property type="component" value="Unassembled WGS sequence"/>
</dbReference>
<evidence type="ECO:0000256" key="1">
    <source>
        <dbReference type="ARBA" id="ARBA00006484"/>
    </source>
</evidence>
<feature type="domain" description="Ketoreductase" evidence="4">
    <location>
        <begin position="2"/>
        <end position="184"/>
    </location>
</feature>
<organism evidence="5 6">
    <name type="scientific">Amnimonas aquatica</name>
    <dbReference type="NCBI Taxonomy" id="2094561"/>
    <lineage>
        <taxon>Bacteria</taxon>
        <taxon>Pseudomonadati</taxon>
        <taxon>Pseudomonadota</taxon>
        <taxon>Gammaproteobacteria</taxon>
        <taxon>Moraxellales</taxon>
        <taxon>Moraxellaceae</taxon>
        <taxon>Amnimonas</taxon>
    </lineage>
</organism>
<evidence type="ECO:0000313" key="5">
    <source>
        <dbReference type="EMBL" id="PQA44336.1"/>
    </source>
</evidence>
<reference evidence="6" key="1">
    <citation type="submission" date="2018-02" db="EMBL/GenBank/DDBJ databases">
        <title>Genome sequencing of Solimonas sp. HR-BB.</title>
        <authorList>
            <person name="Lee Y."/>
            <person name="Jeon C.O."/>
        </authorList>
    </citation>
    <scope>NUCLEOTIDE SEQUENCE [LARGE SCALE GENOMIC DNA]</scope>
    <source>
        <strain evidence="6">HR-E</strain>
    </source>
</reference>
<dbReference type="InterPro" id="IPR057326">
    <property type="entry name" value="KR_dom"/>
</dbReference>
<dbReference type="PIRSF" id="PIRSF000126">
    <property type="entry name" value="11-beta-HSD1"/>
    <property type="match status" value="1"/>
</dbReference>
<proteinExistence type="inferred from homology"/>
<dbReference type="OrthoDB" id="9810734at2"/>
<dbReference type="InterPro" id="IPR036291">
    <property type="entry name" value="NAD(P)-bd_dom_sf"/>
</dbReference>
<name>A0A2P6AST9_9GAMM</name>
<dbReference type="PANTHER" id="PTHR42901:SF1">
    <property type="entry name" value="ALCOHOL DEHYDROGENASE"/>
    <property type="match status" value="1"/>
</dbReference>
<dbReference type="GO" id="GO:0016491">
    <property type="term" value="F:oxidoreductase activity"/>
    <property type="evidence" value="ECO:0007669"/>
    <property type="project" value="UniProtKB-KW"/>
</dbReference>
<dbReference type="SMART" id="SM00822">
    <property type="entry name" value="PKS_KR"/>
    <property type="match status" value="1"/>
</dbReference>
<keyword evidence="6" id="KW-1185">Reference proteome</keyword>
<dbReference type="InterPro" id="IPR002347">
    <property type="entry name" value="SDR_fam"/>
</dbReference>
<evidence type="ECO:0000313" key="6">
    <source>
        <dbReference type="Proteomes" id="UP000243900"/>
    </source>
</evidence>
<dbReference type="EMBL" id="PTQZ01000084">
    <property type="protein sequence ID" value="PQA44336.1"/>
    <property type="molecule type" value="Genomic_DNA"/>
</dbReference>
<gene>
    <name evidence="5" type="ORF">C5O18_04865</name>
</gene>
<keyword evidence="2" id="KW-0560">Oxidoreductase</keyword>
<sequence>MSTALITGASNGIGLELARRLAADGHDVILVARSVDKLQALADELGGRHGIRAEVIGQDLGYEGAAQELVDKLGDRRVDMLINNAGFGEFGTFIEADIKRLNQMIQLNVATLTALAHAFGRRMAAQGGGQILNVASIAAFMPGPGAAVYYASKAYVLSFSDALDFELRGKNVRVTTLCPGPTDTGFATAANAEGSAAFRWPLLASLDSLADYAYDSLKAKRGISVHRWLIKLMAFSVRLSPRFLANYISARSIGFKG</sequence>
<dbReference type="PANTHER" id="PTHR42901">
    <property type="entry name" value="ALCOHOL DEHYDROGENASE"/>
    <property type="match status" value="1"/>
</dbReference>
<dbReference type="CDD" id="cd05233">
    <property type="entry name" value="SDR_c"/>
    <property type="match status" value="1"/>
</dbReference>
<protein>
    <submittedName>
        <fullName evidence="5">Short-chain dehydrogenase</fullName>
    </submittedName>
</protein>
<evidence type="ECO:0000256" key="2">
    <source>
        <dbReference type="ARBA" id="ARBA00023002"/>
    </source>
</evidence>
<evidence type="ECO:0000259" key="4">
    <source>
        <dbReference type="SMART" id="SM00822"/>
    </source>
</evidence>
<dbReference type="Gene3D" id="3.40.50.720">
    <property type="entry name" value="NAD(P)-binding Rossmann-like Domain"/>
    <property type="match status" value="1"/>
</dbReference>
<accession>A0A2P6AST9</accession>
<dbReference type="SUPFAM" id="SSF51735">
    <property type="entry name" value="NAD(P)-binding Rossmann-fold domains"/>
    <property type="match status" value="1"/>
</dbReference>
<dbReference type="Pfam" id="PF00106">
    <property type="entry name" value="adh_short"/>
    <property type="match status" value="1"/>
</dbReference>
<dbReference type="RefSeq" id="WP_105191957.1">
    <property type="nucleotide sequence ID" value="NZ_PTQZ01000084.1"/>
</dbReference>
<evidence type="ECO:0000256" key="3">
    <source>
        <dbReference type="RuleBase" id="RU000363"/>
    </source>
</evidence>
<comment type="caution">
    <text evidence="5">The sequence shown here is derived from an EMBL/GenBank/DDBJ whole genome shotgun (WGS) entry which is preliminary data.</text>
</comment>
<comment type="similarity">
    <text evidence="1 3">Belongs to the short-chain dehydrogenases/reductases (SDR) family.</text>
</comment>
<dbReference type="AlphaFoldDB" id="A0A2P6AST9"/>
<dbReference type="PRINTS" id="PR00080">
    <property type="entry name" value="SDRFAMILY"/>
</dbReference>